<accession>A0ACB8F8A2</accession>
<proteinExistence type="predicted"/>
<evidence type="ECO:0000313" key="2">
    <source>
        <dbReference type="Proteomes" id="UP000827872"/>
    </source>
</evidence>
<gene>
    <name evidence="1" type="ORF">K3G42_006360</name>
</gene>
<dbReference type="EMBL" id="CM037621">
    <property type="protein sequence ID" value="KAH8001398.1"/>
    <property type="molecule type" value="Genomic_DNA"/>
</dbReference>
<reference evidence="1" key="1">
    <citation type="submission" date="2021-08" db="EMBL/GenBank/DDBJ databases">
        <title>The first chromosome-level gecko genome reveals the dynamic sex chromosomes of Neotropical dwarf geckos (Sphaerodactylidae: Sphaerodactylus).</title>
        <authorList>
            <person name="Pinto B.J."/>
            <person name="Keating S.E."/>
            <person name="Gamble T."/>
        </authorList>
    </citation>
    <scope>NUCLEOTIDE SEQUENCE</scope>
    <source>
        <strain evidence="1">TG3544</strain>
    </source>
</reference>
<keyword evidence="2" id="KW-1185">Reference proteome</keyword>
<organism evidence="1 2">
    <name type="scientific">Sphaerodactylus townsendi</name>
    <dbReference type="NCBI Taxonomy" id="933632"/>
    <lineage>
        <taxon>Eukaryota</taxon>
        <taxon>Metazoa</taxon>
        <taxon>Chordata</taxon>
        <taxon>Craniata</taxon>
        <taxon>Vertebrata</taxon>
        <taxon>Euteleostomi</taxon>
        <taxon>Lepidosauria</taxon>
        <taxon>Squamata</taxon>
        <taxon>Bifurcata</taxon>
        <taxon>Gekkota</taxon>
        <taxon>Sphaerodactylidae</taxon>
        <taxon>Sphaerodactylus</taxon>
    </lineage>
</organism>
<comment type="caution">
    <text evidence="1">The sequence shown here is derived from an EMBL/GenBank/DDBJ whole genome shotgun (WGS) entry which is preliminary data.</text>
</comment>
<dbReference type="Proteomes" id="UP000827872">
    <property type="component" value="Linkage Group LG08"/>
</dbReference>
<protein>
    <submittedName>
        <fullName evidence="1">Uncharacterized protein</fullName>
    </submittedName>
</protein>
<name>A0ACB8F8A2_9SAUR</name>
<evidence type="ECO:0000313" key="1">
    <source>
        <dbReference type="EMBL" id="KAH8001398.1"/>
    </source>
</evidence>
<sequence length="96" mass="10726">MLAEGSRGPTSLRETDLAPANEGTRQQRHGLTGKEPSMKGRAREGSRKEVPAGMESNERNGSRGLQQVLRMGDFAAHSKRPEETVPMRQRGERERR</sequence>